<accession>A0AAV7KR82</accession>
<gene>
    <name evidence="2" type="ORF">NDU88_001808</name>
</gene>
<organism evidence="2 3">
    <name type="scientific">Pleurodeles waltl</name>
    <name type="common">Iberian ribbed newt</name>
    <dbReference type="NCBI Taxonomy" id="8319"/>
    <lineage>
        <taxon>Eukaryota</taxon>
        <taxon>Metazoa</taxon>
        <taxon>Chordata</taxon>
        <taxon>Craniata</taxon>
        <taxon>Vertebrata</taxon>
        <taxon>Euteleostomi</taxon>
        <taxon>Amphibia</taxon>
        <taxon>Batrachia</taxon>
        <taxon>Caudata</taxon>
        <taxon>Salamandroidea</taxon>
        <taxon>Salamandridae</taxon>
        <taxon>Pleurodelinae</taxon>
        <taxon>Pleurodeles</taxon>
    </lineage>
</organism>
<feature type="region of interest" description="Disordered" evidence="1">
    <location>
        <begin position="73"/>
        <end position="171"/>
    </location>
</feature>
<keyword evidence="3" id="KW-1185">Reference proteome</keyword>
<feature type="compositionally biased region" description="Basic and acidic residues" evidence="1">
    <location>
        <begin position="98"/>
        <end position="123"/>
    </location>
</feature>
<feature type="compositionally biased region" description="Low complexity" evidence="1">
    <location>
        <begin position="77"/>
        <end position="86"/>
    </location>
</feature>
<dbReference type="AlphaFoldDB" id="A0AAV7KR82"/>
<dbReference type="Proteomes" id="UP001066276">
    <property type="component" value="Chromosome 12"/>
</dbReference>
<evidence type="ECO:0000313" key="3">
    <source>
        <dbReference type="Proteomes" id="UP001066276"/>
    </source>
</evidence>
<reference evidence="2" key="1">
    <citation type="journal article" date="2022" name="bioRxiv">
        <title>Sequencing and chromosome-scale assembly of the giantPleurodeles waltlgenome.</title>
        <authorList>
            <person name="Brown T."/>
            <person name="Elewa A."/>
            <person name="Iarovenko S."/>
            <person name="Subramanian E."/>
            <person name="Araus A.J."/>
            <person name="Petzold A."/>
            <person name="Susuki M."/>
            <person name="Suzuki K.-i.T."/>
            <person name="Hayashi T."/>
            <person name="Toyoda A."/>
            <person name="Oliveira C."/>
            <person name="Osipova E."/>
            <person name="Leigh N.D."/>
            <person name="Simon A."/>
            <person name="Yun M.H."/>
        </authorList>
    </citation>
    <scope>NUCLEOTIDE SEQUENCE</scope>
    <source>
        <strain evidence="2">20211129_DDA</strain>
        <tissue evidence="2">Liver</tissue>
    </source>
</reference>
<feature type="compositionally biased region" description="Basic residues" evidence="1">
    <location>
        <begin position="87"/>
        <end position="97"/>
    </location>
</feature>
<sequence>MSTIKGERKELERRSCHKPLEASERRRWVRRLLSWAAVVPPPERCETAATVVKETEAQNTVRCPPEGRITCLAAGDRSGQIGGRSTRSSRRSRRRVRPLRERSGAARPRCEARWGPRRMKESHATSGTGASRPGRRRGEEDVRTTVARATTPGARSRQALSSDTTRAGIER</sequence>
<dbReference type="EMBL" id="JANPWB010000016">
    <property type="protein sequence ID" value="KAJ1081630.1"/>
    <property type="molecule type" value="Genomic_DNA"/>
</dbReference>
<comment type="caution">
    <text evidence="2">The sequence shown here is derived from an EMBL/GenBank/DDBJ whole genome shotgun (WGS) entry which is preliminary data.</text>
</comment>
<proteinExistence type="predicted"/>
<evidence type="ECO:0000256" key="1">
    <source>
        <dbReference type="SAM" id="MobiDB-lite"/>
    </source>
</evidence>
<evidence type="ECO:0000313" key="2">
    <source>
        <dbReference type="EMBL" id="KAJ1081630.1"/>
    </source>
</evidence>
<name>A0AAV7KR82_PLEWA</name>
<protein>
    <submittedName>
        <fullName evidence="2">Uncharacterized protein</fullName>
    </submittedName>
</protein>